<feature type="zinc finger region" description="C3H1-type" evidence="9">
    <location>
        <begin position="1"/>
        <end position="25"/>
    </location>
</feature>
<feature type="compositionally biased region" description="Polar residues" evidence="10">
    <location>
        <begin position="558"/>
        <end position="572"/>
    </location>
</feature>
<dbReference type="GO" id="GO:0008270">
    <property type="term" value="F:zinc ion binding"/>
    <property type="evidence" value="ECO:0007669"/>
    <property type="project" value="UniProtKB-KW"/>
</dbReference>
<name>A0A6I9WMX4_9HYME</name>
<dbReference type="PANTHER" id="PTHR46527:SF1">
    <property type="entry name" value="NUCLEOPORIN NUP42"/>
    <property type="match status" value="1"/>
</dbReference>
<dbReference type="GeneID" id="105424547"/>
<evidence type="ECO:0000256" key="4">
    <source>
        <dbReference type="ARBA" id="ARBA00022833"/>
    </source>
</evidence>
<dbReference type="PANTHER" id="PTHR46527">
    <property type="entry name" value="NUCLEOPORIN-LIKE PROTEIN 2"/>
    <property type="match status" value="1"/>
</dbReference>
<comment type="function">
    <text evidence="6">Required for the export of mRNAs containing poly(A) tails from the nucleus into the cytoplasm.</text>
</comment>
<dbReference type="RefSeq" id="XP_011633137.1">
    <property type="nucleotide sequence ID" value="XM_011634835.2"/>
</dbReference>
<feature type="region of interest" description="Disordered" evidence="10">
    <location>
        <begin position="540"/>
        <end position="572"/>
    </location>
</feature>
<organism evidence="12 13">
    <name type="scientific">Pogonomyrmex barbatus</name>
    <name type="common">red harvester ant</name>
    <dbReference type="NCBI Taxonomy" id="144034"/>
    <lineage>
        <taxon>Eukaryota</taxon>
        <taxon>Metazoa</taxon>
        <taxon>Ecdysozoa</taxon>
        <taxon>Arthropoda</taxon>
        <taxon>Hexapoda</taxon>
        <taxon>Insecta</taxon>
        <taxon>Pterygota</taxon>
        <taxon>Neoptera</taxon>
        <taxon>Endopterygota</taxon>
        <taxon>Hymenoptera</taxon>
        <taxon>Apocrita</taxon>
        <taxon>Aculeata</taxon>
        <taxon>Formicoidea</taxon>
        <taxon>Formicidae</taxon>
        <taxon>Myrmicinae</taxon>
        <taxon>Pogonomyrmex</taxon>
    </lineage>
</organism>
<dbReference type="PROSITE" id="PS50103">
    <property type="entry name" value="ZF_C3H1"/>
    <property type="match status" value="1"/>
</dbReference>
<keyword evidence="2 9" id="KW-0479">Metal-binding</keyword>
<dbReference type="GO" id="GO:0031965">
    <property type="term" value="C:nuclear membrane"/>
    <property type="evidence" value="ECO:0007669"/>
    <property type="project" value="UniProtKB-SubCell"/>
</dbReference>
<proteinExistence type="predicted"/>
<keyword evidence="5" id="KW-0539">Nucleus</keyword>
<dbReference type="Proteomes" id="UP000504615">
    <property type="component" value="Unplaced"/>
</dbReference>
<evidence type="ECO:0000256" key="2">
    <source>
        <dbReference type="ARBA" id="ARBA00022723"/>
    </source>
</evidence>
<dbReference type="OrthoDB" id="20729at2759"/>
<evidence type="ECO:0000256" key="10">
    <source>
        <dbReference type="SAM" id="MobiDB-lite"/>
    </source>
</evidence>
<dbReference type="AlphaFoldDB" id="A0A6I9WMX4"/>
<feature type="domain" description="C3H1-type" evidence="11">
    <location>
        <begin position="1"/>
        <end position="25"/>
    </location>
</feature>
<keyword evidence="12" id="KW-1185">Reference proteome</keyword>
<reference evidence="13" key="1">
    <citation type="submission" date="2025-08" db="UniProtKB">
        <authorList>
            <consortium name="RefSeq"/>
        </authorList>
    </citation>
    <scope>IDENTIFICATION</scope>
</reference>
<protein>
    <recommendedName>
        <fullName evidence="7">Nucleoporin NUP42</fullName>
    </recommendedName>
    <alternativeName>
        <fullName evidence="8">Nucleoporin-like protein 2</fullName>
    </alternativeName>
</protein>
<evidence type="ECO:0000259" key="11">
    <source>
        <dbReference type="PROSITE" id="PS50103"/>
    </source>
</evidence>
<accession>A0A6I9WMX4</accession>
<dbReference type="SUPFAM" id="SSF90229">
    <property type="entry name" value="CCCH zinc finger"/>
    <property type="match status" value="1"/>
</dbReference>
<keyword evidence="3 9" id="KW-0863">Zinc-finger</keyword>
<dbReference type="InterPro" id="IPR000571">
    <property type="entry name" value="Znf_CCCH"/>
</dbReference>
<evidence type="ECO:0000313" key="12">
    <source>
        <dbReference type="Proteomes" id="UP000504615"/>
    </source>
</evidence>
<evidence type="ECO:0000256" key="9">
    <source>
        <dbReference type="PROSITE-ProRule" id="PRU00723"/>
    </source>
</evidence>
<feature type="compositionally biased region" description="Polar residues" evidence="10">
    <location>
        <begin position="540"/>
        <end position="550"/>
    </location>
</feature>
<evidence type="ECO:0000256" key="6">
    <source>
        <dbReference type="ARBA" id="ARBA00037262"/>
    </source>
</evidence>
<sequence>MVICKYYRQGNCRYGQYCQYEHINHFGNTKTDDDIVIMVAKEVLIAERGGQWLLSCFGPLKERPCIPGMEDLSPEEVRWEMYHAQKNGMVEQAKLHFQQLCQDMKAKREALKNPTQETMTLLKKILGSNQKTSQMGLVNNTSTNTVFGNTTFGVQNNPFGGGGFTSNNISNNNTSIFGKLSGTTTSVFGGAATFGNNFGGFGTTTSNANSIFGSTTSTSTSFNSVQNNTSTFGTPQNNSIFGGSSQNVFAQSGTVFGATNQLGNASTTSLFNNPITSQASTSLFGGATTPATTSSLFGSGGSSTGLQNSVFGTSTTSSSGTFNGGMFSQPKTQMPAFGGAPVFAGVGSNYSSNSTGSSIFGSNQTFGAPAISTSGIFGGSTATATPAFGTSVVAATTPSFGASTAATAPAFDLNQQPSNSTAFGTTVSAPNVFGTQSTDNTMGIGNSTPFGVPSAAISSPFITTSSQFDSTSTSSAPFAGTGFGMVVASTNNTFGTTETSSNSIFANAGTTFAPSNGAVPNSSPFPASTATFGSINASSPFGSTAGTTPANPFAPRAQQGNTPSPFGNITQNQASTVNASPFGKSPFNTTTANIIIDDSVYSLDDALTDEEKSMFLADRFIIGKIPLKPPTKDVIR</sequence>
<dbReference type="KEGG" id="pbar:105424547"/>
<keyword evidence="4 9" id="KW-0862">Zinc</keyword>
<evidence type="ECO:0000256" key="5">
    <source>
        <dbReference type="ARBA" id="ARBA00023242"/>
    </source>
</evidence>
<comment type="subcellular location">
    <subcellularLocation>
        <location evidence="1">Nucleus membrane</location>
        <topology evidence="1">Peripheral membrane protein</topology>
        <orientation evidence="1">Cytoplasmic side</orientation>
    </subcellularLocation>
</comment>
<dbReference type="InterPro" id="IPR036855">
    <property type="entry name" value="Znf_CCCH_sf"/>
</dbReference>
<evidence type="ECO:0000256" key="3">
    <source>
        <dbReference type="ARBA" id="ARBA00022771"/>
    </source>
</evidence>
<evidence type="ECO:0000313" key="13">
    <source>
        <dbReference type="RefSeq" id="XP_011633137.1"/>
    </source>
</evidence>
<evidence type="ECO:0000256" key="1">
    <source>
        <dbReference type="ARBA" id="ARBA00004335"/>
    </source>
</evidence>
<gene>
    <name evidence="13" type="primary">LOC105424547</name>
</gene>
<evidence type="ECO:0000256" key="7">
    <source>
        <dbReference type="ARBA" id="ARBA00039886"/>
    </source>
</evidence>
<evidence type="ECO:0000256" key="8">
    <source>
        <dbReference type="ARBA" id="ARBA00042384"/>
    </source>
</evidence>
<dbReference type="InterPro" id="IPR051767">
    <property type="entry name" value="Nucleoporin_NUP42"/>
</dbReference>